<keyword evidence="2" id="KW-1185">Reference proteome</keyword>
<gene>
    <name evidence="1" type="ORF">SLEP1_g58225</name>
</gene>
<comment type="caution">
    <text evidence="1">The sequence shown here is derived from an EMBL/GenBank/DDBJ whole genome shotgun (WGS) entry which is preliminary data.</text>
</comment>
<accession>A0AAV5MPX9</accession>
<sequence>MRLTHTAKNTKRISEFVAAVAVLLAASNSFFGKKALLKDSEVLLWLRRLESCGAVVTVEIDLQSVANIGADVLAEVDGV</sequence>
<dbReference type="EMBL" id="BPVZ01000515">
    <property type="protein sequence ID" value="GKV51587.1"/>
    <property type="molecule type" value="Genomic_DNA"/>
</dbReference>
<reference evidence="1 2" key="1">
    <citation type="journal article" date="2021" name="Commun. Biol.">
        <title>The genome of Shorea leprosula (Dipterocarpaceae) highlights the ecological relevance of drought in aseasonal tropical rainforests.</title>
        <authorList>
            <person name="Ng K.K.S."/>
            <person name="Kobayashi M.J."/>
            <person name="Fawcett J.A."/>
            <person name="Hatakeyama M."/>
            <person name="Paape T."/>
            <person name="Ng C.H."/>
            <person name="Ang C.C."/>
            <person name="Tnah L.H."/>
            <person name="Lee C.T."/>
            <person name="Nishiyama T."/>
            <person name="Sese J."/>
            <person name="O'Brien M.J."/>
            <person name="Copetti D."/>
            <person name="Mohd Noor M.I."/>
            <person name="Ong R.C."/>
            <person name="Putra M."/>
            <person name="Sireger I.Z."/>
            <person name="Indrioko S."/>
            <person name="Kosugi Y."/>
            <person name="Izuno A."/>
            <person name="Isagi Y."/>
            <person name="Lee S.L."/>
            <person name="Shimizu K.K."/>
        </authorList>
    </citation>
    <scope>NUCLEOTIDE SEQUENCE [LARGE SCALE GENOMIC DNA]</scope>
    <source>
        <strain evidence="1">214</strain>
    </source>
</reference>
<dbReference type="AlphaFoldDB" id="A0AAV5MPX9"/>
<evidence type="ECO:0000313" key="2">
    <source>
        <dbReference type="Proteomes" id="UP001054252"/>
    </source>
</evidence>
<name>A0AAV5MPX9_9ROSI</name>
<evidence type="ECO:0000313" key="1">
    <source>
        <dbReference type="EMBL" id="GKV51587.1"/>
    </source>
</evidence>
<organism evidence="1 2">
    <name type="scientific">Rubroshorea leprosula</name>
    <dbReference type="NCBI Taxonomy" id="152421"/>
    <lineage>
        <taxon>Eukaryota</taxon>
        <taxon>Viridiplantae</taxon>
        <taxon>Streptophyta</taxon>
        <taxon>Embryophyta</taxon>
        <taxon>Tracheophyta</taxon>
        <taxon>Spermatophyta</taxon>
        <taxon>Magnoliopsida</taxon>
        <taxon>eudicotyledons</taxon>
        <taxon>Gunneridae</taxon>
        <taxon>Pentapetalae</taxon>
        <taxon>rosids</taxon>
        <taxon>malvids</taxon>
        <taxon>Malvales</taxon>
        <taxon>Dipterocarpaceae</taxon>
        <taxon>Rubroshorea</taxon>
    </lineage>
</organism>
<proteinExistence type="predicted"/>
<dbReference type="Proteomes" id="UP001054252">
    <property type="component" value="Unassembled WGS sequence"/>
</dbReference>
<protein>
    <submittedName>
        <fullName evidence="1">Uncharacterized protein</fullName>
    </submittedName>
</protein>